<keyword evidence="1" id="KW-0472">Membrane</keyword>
<feature type="transmembrane region" description="Helical" evidence="1">
    <location>
        <begin position="26"/>
        <end position="47"/>
    </location>
</feature>
<reference evidence="2" key="1">
    <citation type="journal article" date="2015" name="Nature">
        <title>Complex archaea that bridge the gap between prokaryotes and eukaryotes.</title>
        <authorList>
            <person name="Spang A."/>
            <person name="Saw J.H."/>
            <person name="Jorgensen S.L."/>
            <person name="Zaremba-Niedzwiedzka K."/>
            <person name="Martijn J."/>
            <person name="Lind A.E."/>
            <person name="van Eijk R."/>
            <person name="Schleper C."/>
            <person name="Guy L."/>
            <person name="Ettema T.J."/>
        </authorList>
    </citation>
    <scope>NUCLEOTIDE SEQUENCE</scope>
</reference>
<evidence type="ECO:0000313" key="2">
    <source>
        <dbReference type="EMBL" id="KKK48665.1"/>
    </source>
</evidence>
<protein>
    <submittedName>
        <fullName evidence="2">Uncharacterized protein</fullName>
    </submittedName>
</protein>
<feature type="transmembrane region" description="Helical" evidence="1">
    <location>
        <begin position="94"/>
        <end position="116"/>
    </location>
</feature>
<dbReference type="AlphaFoldDB" id="A0A0F8WKA0"/>
<feature type="transmembrane region" description="Helical" evidence="1">
    <location>
        <begin position="67"/>
        <end position="88"/>
    </location>
</feature>
<sequence length="123" mass="14812">MITPFMQFNVVNPLTFWGPNLIGLNIYIFSLMVAEKTLYTVAAWLIFRYLKKFYGGRPVPREWKIFWWSFIFYSLHEVIELVMIYQWIQGRLFWLSLFIIEITAASLLTWACYLLAKTYAFKE</sequence>
<name>A0A0F8WKA0_9ZZZZ</name>
<keyword evidence="1" id="KW-1133">Transmembrane helix</keyword>
<proteinExistence type="predicted"/>
<accession>A0A0F8WKA0</accession>
<gene>
    <name evidence="2" type="ORF">LCGC14_3142840</name>
</gene>
<evidence type="ECO:0000256" key="1">
    <source>
        <dbReference type="SAM" id="Phobius"/>
    </source>
</evidence>
<dbReference type="EMBL" id="LAZR01068953">
    <property type="protein sequence ID" value="KKK48665.1"/>
    <property type="molecule type" value="Genomic_DNA"/>
</dbReference>
<comment type="caution">
    <text evidence="2">The sequence shown here is derived from an EMBL/GenBank/DDBJ whole genome shotgun (WGS) entry which is preliminary data.</text>
</comment>
<organism evidence="2">
    <name type="scientific">marine sediment metagenome</name>
    <dbReference type="NCBI Taxonomy" id="412755"/>
    <lineage>
        <taxon>unclassified sequences</taxon>
        <taxon>metagenomes</taxon>
        <taxon>ecological metagenomes</taxon>
    </lineage>
</organism>
<keyword evidence="1" id="KW-0812">Transmembrane</keyword>